<dbReference type="EMBL" id="BMAT01000024">
    <property type="protein sequence ID" value="GFR57665.1"/>
    <property type="molecule type" value="Genomic_DNA"/>
</dbReference>
<sequence>MVEATSLRIPDKASLTVDPQGQRSIGRPKETWRRTVEDLKQRGLSVETAPLTATDRPRWRALQLPKATDGSERIE</sequence>
<evidence type="ECO:0000313" key="3">
    <source>
        <dbReference type="Proteomes" id="UP000762676"/>
    </source>
</evidence>
<dbReference type="AlphaFoldDB" id="A0AAV4EA32"/>
<protein>
    <submittedName>
        <fullName evidence="2">Carboxylic ester hydrolase</fullName>
    </submittedName>
</protein>
<evidence type="ECO:0000256" key="1">
    <source>
        <dbReference type="SAM" id="MobiDB-lite"/>
    </source>
</evidence>
<name>A0AAV4EA32_9GAST</name>
<comment type="caution">
    <text evidence="2">The sequence shown here is derived from an EMBL/GenBank/DDBJ whole genome shotgun (WGS) entry which is preliminary data.</text>
</comment>
<dbReference type="Proteomes" id="UP000762676">
    <property type="component" value="Unassembled WGS sequence"/>
</dbReference>
<keyword evidence="3" id="KW-1185">Reference proteome</keyword>
<reference evidence="2 3" key="1">
    <citation type="journal article" date="2021" name="Elife">
        <title>Chloroplast acquisition without the gene transfer in kleptoplastic sea slugs, Plakobranchus ocellatus.</title>
        <authorList>
            <person name="Maeda T."/>
            <person name="Takahashi S."/>
            <person name="Yoshida T."/>
            <person name="Shimamura S."/>
            <person name="Takaki Y."/>
            <person name="Nagai Y."/>
            <person name="Toyoda A."/>
            <person name="Suzuki Y."/>
            <person name="Arimoto A."/>
            <person name="Ishii H."/>
            <person name="Satoh N."/>
            <person name="Nishiyama T."/>
            <person name="Hasebe M."/>
            <person name="Maruyama T."/>
            <person name="Minagawa J."/>
            <person name="Obokata J."/>
            <person name="Shigenobu S."/>
        </authorList>
    </citation>
    <scope>NUCLEOTIDE SEQUENCE [LARGE SCALE GENOMIC DNA]</scope>
</reference>
<gene>
    <name evidence="2" type="ORF">ElyMa_000006400</name>
</gene>
<evidence type="ECO:0000313" key="2">
    <source>
        <dbReference type="EMBL" id="GFR57665.1"/>
    </source>
</evidence>
<proteinExistence type="predicted"/>
<dbReference type="GO" id="GO:0016787">
    <property type="term" value="F:hydrolase activity"/>
    <property type="evidence" value="ECO:0007669"/>
    <property type="project" value="UniProtKB-KW"/>
</dbReference>
<accession>A0AAV4EA32</accession>
<organism evidence="2 3">
    <name type="scientific">Elysia marginata</name>
    <dbReference type="NCBI Taxonomy" id="1093978"/>
    <lineage>
        <taxon>Eukaryota</taxon>
        <taxon>Metazoa</taxon>
        <taxon>Spiralia</taxon>
        <taxon>Lophotrochozoa</taxon>
        <taxon>Mollusca</taxon>
        <taxon>Gastropoda</taxon>
        <taxon>Heterobranchia</taxon>
        <taxon>Euthyneura</taxon>
        <taxon>Panpulmonata</taxon>
        <taxon>Sacoglossa</taxon>
        <taxon>Placobranchoidea</taxon>
        <taxon>Plakobranchidae</taxon>
        <taxon>Elysia</taxon>
    </lineage>
</organism>
<keyword evidence="2" id="KW-0378">Hydrolase</keyword>
<feature type="region of interest" description="Disordered" evidence="1">
    <location>
        <begin position="47"/>
        <end position="75"/>
    </location>
</feature>
<feature type="region of interest" description="Disordered" evidence="1">
    <location>
        <begin position="1"/>
        <end position="34"/>
    </location>
</feature>